<dbReference type="PRINTS" id="PR00344">
    <property type="entry name" value="BCTRLSENSOR"/>
</dbReference>
<name>A0A512BXB8_9HYPH</name>
<organism evidence="9 10">
    <name type="scientific">Microvirga aerophila</name>
    <dbReference type="NCBI Taxonomy" id="670291"/>
    <lineage>
        <taxon>Bacteria</taxon>
        <taxon>Pseudomonadati</taxon>
        <taxon>Pseudomonadota</taxon>
        <taxon>Alphaproteobacteria</taxon>
        <taxon>Hyphomicrobiales</taxon>
        <taxon>Methylobacteriaceae</taxon>
        <taxon>Microvirga</taxon>
    </lineage>
</organism>
<dbReference type="InterPro" id="IPR036097">
    <property type="entry name" value="HisK_dim/P_sf"/>
</dbReference>
<feature type="domain" description="Histidine kinase" evidence="8">
    <location>
        <begin position="272"/>
        <end position="487"/>
    </location>
</feature>
<keyword evidence="10" id="KW-1185">Reference proteome</keyword>
<feature type="region of interest" description="Disordered" evidence="6">
    <location>
        <begin position="1"/>
        <end position="20"/>
    </location>
</feature>
<evidence type="ECO:0000256" key="3">
    <source>
        <dbReference type="ARBA" id="ARBA00022553"/>
    </source>
</evidence>
<dbReference type="GO" id="GO:0007234">
    <property type="term" value="P:osmosensory signaling via phosphorelay pathway"/>
    <property type="evidence" value="ECO:0007669"/>
    <property type="project" value="TreeGrafter"/>
</dbReference>
<dbReference type="EMBL" id="BJYU01000069">
    <property type="protein sequence ID" value="GEO16602.1"/>
    <property type="molecule type" value="Genomic_DNA"/>
</dbReference>
<sequence length="492" mass="54018">MILSAASHNAGAAAGTPPPGDPVAAGSSRFGPLLGPVAFVVAGALLVASAITLNVFLSSLSETRSFVLRASFILREVAQLHVDVRAAETGQRGYLLTGERRYLAPYEQAIGRVWDSFRQLERSVQEPGQVSRLGHLRPLIEAKLDELASTVELREESFEKALAVVRTDVGQRLMEEIDAAIGAFERAEQDIMVSRTQLLEQQAAWTSRVAALTGALALVSAILGVVWIARQRANARLLDAERGFRRNLEGQVEERTAQLTQVNQELDAFAYTISHDLRAPLRAMHGYADALMEDYGQLLPEEGHRFADRIISAARRKEDLIKDILSYSRLAREEVSVRPVALESIIDRVIADAEPLIRDTRATVAVERPLPEVMAHPPTLTQAATNLLSNAIKFVPTGLAPRVNIRAEERGGQVRLWVEDNGIGIDPAHQERVFQPFQRLHGVETYPGTGIGLAIVRRSVERMGGHSGVISEPGEGSRFWIELRAARKEKAE</sequence>
<keyword evidence="4" id="KW-0808">Transferase</keyword>
<evidence type="ECO:0000256" key="5">
    <source>
        <dbReference type="ARBA" id="ARBA00022777"/>
    </source>
</evidence>
<keyword evidence="3" id="KW-0597">Phosphoprotein</keyword>
<dbReference type="Gene3D" id="1.10.287.130">
    <property type="match status" value="1"/>
</dbReference>
<dbReference type="Proteomes" id="UP000321085">
    <property type="component" value="Unassembled WGS sequence"/>
</dbReference>
<evidence type="ECO:0000256" key="7">
    <source>
        <dbReference type="SAM" id="Phobius"/>
    </source>
</evidence>
<dbReference type="RefSeq" id="WP_114188471.1">
    <property type="nucleotide sequence ID" value="NZ_BJYU01000069.1"/>
</dbReference>
<dbReference type="PANTHER" id="PTHR42878">
    <property type="entry name" value="TWO-COMPONENT HISTIDINE KINASE"/>
    <property type="match status" value="1"/>
</dbReference>
<dbReference type="InterPro" id="IPR050351">
    <property type="entry name" value="BphY/WalK/GraS-like"/>
</dbReference>
<dbReference type="Pfam" id="PF05227">
    <property type="entry name" value="CHASE3"/>
    <property type="match status" value="1"/>
</dbReference>
<evidence type="ECO:0000313" key="10">
    <source>
        <dbReference type="Proteomes" id="UP000321085"/>
    </source>
</evidence>
<dbReference type="GO" id="GO:0030295">
    <property type="term" value="F:protein kinase activator activity"/>
    <property type="evidence" value="ECO:0007669"/>
    <property type="project" value="TreeGrafter"/>
</dbReference>
<feature type="compositionally biased region" description="Low complexity" evidence="6">
    <location>
        <begin position="1"/>
        <end position="15"/>
    </location>
</feature>
<dbReference type="FunFam" id="3.30.565.10:FF:000006">
    <property type="entry name" value="Sensor histidine kinase WalK"/>
    <property type="match status" value="1"/>
</dbReference>
<protein>
    <recommendedName>
        <fullName evidence="2">histidine kinase</fullName>
        <ecNumber evidence="2">2.7.13.3</ecNumber>
    </recommendedName>
</protein>
<dbReference type="CDD" id="cd00082">
    <property type="entry name" value="HisKA"/>
    <property type="match status" value="1"/>
</dbReference>
<dbReference type="InterPro" id="IPR036890">
    <property type="entry name" value="HATPase_C_sf"/>
</dbReference>
<evidence type="ECO:0000256" key="2">
    <source>
        <dbReference type="ARBA" id="ARBA00012438"/>
    </source>
</evidence>
<dbReference type="EC" id="2.7.13.3" evidence="2"/>
<keyword evidence="7" id="KW-0812">Transmembrane</keyword>
<dbReference type="OrthoDB" id="9760752at2"/>
<dbReference type="PROSITE" id="PS50109">
    <property type="entry name" value="HIS_KIN"/>
    <property type="match status" value="1"/>
</dbReference>
<dbReference type="SUPFAM" id="SSF47384">
    <property type="entry name" value="Homodimeric domain of signal transducing histidine kinase"/>
    <property type="match status" value="1"/>
</dbReference>
<dbReference type="InterPro" id="IPR005467">
    <property type="entry name" value="His_kinase_dom"/>
</dbReference>
<dbReference type="Gene3D" id="3.30.565.10">
    <property type="entry name" value="Histidine kinase-like ATPase, C-terminal domain"/>
    <property type="match status" value="1"/>
</dbReference>
<evidence type="ECO:0000256" key="6">
    <source>
        <dbReference type="SAM" id="MobiDB-lite"/>
    </source>
</evidence>
<dbReference type="Pfam" id="PF00512">
    <property type="entry name" value="HisKA"/>
    <property type="match status" value="1"/>
</dbReference>
<dbReference type="SMART" id="SM00387">
    <property type="entry name" value="HATPase_c"/>
    <property type="match status" value="1"/>
</dbReference>
<dbReference type="PANTHER" id="PTHR42878:SF15">
    <property type="entry name" value="BACTERIOPHYTOCHROME"/>
    <property type="match status" value="1"/>
</dbReference>
<dbReference type="InterPro" id="IPR004358">
    <property type="entry name" value="Sig_transdc_His_kin-like_C"/>
</dbReference>
<keyword evidence="7" id="KW-0472">Membrane</keyword>
<dbReference type="GO" id="GO:0000156">
    <property type="term" value="F:phosphorelay response regulator activity"/>
    <property type="evidence" value="ECO:0007669"/>
    <property type="project" value="TreeGrafter"/>
</dbReference>
<keyword evidence="7" id="KW-1133">Transmembrane helix</keyword>
<keyword evidence="5" id="KW-0418">Kinase</keyword>
<evidence type="ECO:0000256" key="4">
    <source>
        <dbReference type="ARBA" id="ARBA00022679"/>
    </source>
</evidence>
<accession>A0A512BXB8</accession>
<evidence type="ECO:0000256" key="1">
    <source>
        <dbReference type="ARBA" id="ARBA00000085"/>
    </source>
</evidence>
<dbReference type="InterPro" id="IPR003661">
    <property type="entry name" value="HisK_dim/P_dom"/>
</dbReference>
<dbReference type="Pfam" id="PF02518">
    <property type="entry name" value="HATPase_c"/>
    <property type="match status" value="1"/>
</dbReference>
<comment type="caution">
    <text evidence="9">The sequence shown here is derived from an EMBL/GenBank/DDBJ whole genome shotgun (WGS) entry which is preliminary data.</text>
</comment>
<dbReference type="SUPFAM" id="SSF55874">
    <property type="entry name" value="ATPase domain of HSP90 chaperone/DNA topoisomerase II/histidine kinase"/>
    <property type="match status" value="1"/>
</dbReference>
<evidence type="ECO:0000259" key="8">
    <source>
        <dbReference type="PROSITE" id="PS50109"/>
    </source>
</evidence>
<gene>
    <name evidence="9" type="ORF">MAE02_42980</name>
</gene>
<dbReference type="CDD" id="cd19410">
    <property type="entry name" value="HK9-like_sensor"/>
    <property type="match status" value="1"/>
</dbReference>
<proteinExistence type="predicted"/>
<dbReference type="SMART" id="SM00388">
    <property type="entry name" value="HisKA"/>
    <property type="match status" value="1"/>
</dbReference>
<comment type="catalytic activity">
    <reaction evidence="1">
        <text>ATP + protein L-histidine = ADP + protein N-phospho-L-histidine.</text>
        <dbReference type="EC" id="2.7.13.3"/>
    </reaction>
</comment>
<reference evidence="9 10" key="1">
    <citation type="submission" date="2019-07" db="EMBL/GenBank/DDBJ databases">
        <title>Whole genome shotgun sequence of Microvirga aerophila NBRC 106136.</title>
        <authorList>
            <person name="Hosoyama A."/>
            <person name="Uohara A."/>
            <person name="Ohji S."/>
            <person name="Ichikawa N."/>
        </authorList>
    </citation>
    <scope>NUCLEOTIDE SEQUENCE [LARGE SCALE GENOMIC DNA]</scope>
    <source>
        <strain evidence="9 10">NBRC 106136</strain>
    </source>
</reference>
<evidence type="ECO:0000313" key="9">
    <source>
        <dbReference type="EMBL" id="GEO16602.1"/>
    </source>
</evidence>
<dbReference type="GO" id="GO:0000155">
    <property type="term" value="F:phosphorelay sensor kinase activity"/>
    <property type="evidence" value="ECO:0007669"/>
    <property type="project" value="InterPro"/>
</dbReference>
<feature type="transmembrane region" description="Helical" evidence="7">
    <location>
        <begin position="37"/>
        <end position="57"/>
    </location>
</feature>
<dbReference type="InterPro" id="IPR007891">
    <property type="entry name" value="CHASE3"/>
</dbReference>
<dbReference type="AlphaFoldDB" id="A0A512BXB8"/>
<feature type="transmembrane region" description="Helical" evidence="7">
    <location>
        <begin position="209"/>
        <end position="229"/>
    </location>
</feature>
<dbReference type="InterPro" id="IPR003594">
    <property type="entry name" value="HATPase_dom"/>
</dbReference>